<feature type="domain" description="Cytochrome b561 bacterial/Ni-hydrogenase" evidence="7">
    <location>
        <begin position="5"/>
        <end position="181"/>
    </location>
</feature>
<dbReference type="InterPro" id="IPR051542">
    <property type="entry name" value="Hydrogenase_cytochrome"/>
</dbReference>
<comment type="subcellular location">
    <subcellularLocation>
        <location evidence="1">Cell membrane</location>
        <topology evidence="1">Multi-pass membrane protein</topology>
    </subcellularLocation>
</comment>
<dbReference type="Pfam" id="PF01292">
    <property type="entry name" value="Ni_hydr_CYTB"/>
    <property type="match status" value="1"/>
</dbReference>
<sequence length="362" mass="38842">MRLRVWDLPTRLFHWLLVGAVATCAVSGFLLPSRWLGWHFAAGYLLAALLAFRLVWAFFGPEHSRWPGFCPKPGAVIAHLRAVAAGRPHTSIGHNPAGGAMILALLLTLTLLALSGMLTVGGMLKQGPFAFFMPYDAAMAVKELHEAAANLLMALAATHILGVVVESRLLREWLIGAMITGWKRAPDGSAPPRARAPMAAALAVAAVAAVIGGGLALSRLPKAGWHPLTAPAAYTQDCGSCHMAYHPSLLSAASWRQVMAHLDTHYGEDASLPAPRRDAIAQWLTANAAEQWDTLAAHRLGRAPLAADGLLTSNSWWKRKHRHLEPAVFQRTAIKTAENCAACHRDATSGLFNPQAIVIPNP</sequence>
<dbReference type="GO" id="GO:0022904">
    <property type="term" value="P:respiratory electron transport chain"/>
    <property type="evidence" value="ECO:0007669"/>
    <property type="project" value="InterPro"/>
</dbReference>
<dbReference type="Gene3D" id="1.20.950.20">
    <property type="entry name" value="Transmembrane di-heme cytochromes, Chain C"/>
    <property type="match status" value="1"/>
</dbReference>
<evidence type="ECO:0000256" key="2">
    <source>
        <dbReference type="ARBA" id="ARBA00022475"/>
    </source>
</evidence>
<feature type="transmembrane region" description="Helical" evidence="6">
    <location>
        <begin position="196"/>
        <end position="217"/>
    </location>
</feature>
<feature type="transmembrane region" description="Helical" evidence="6">
    <location>
        <begin position="38"/>
        <end position="59"/>
    </location>
</feature>
<keyword evidence="2" id="KW-1003">Cell membrane</keyword>
<dbReference type="InterPro" id="IPR016174">
    <property type="entry name" value="Di-haem_cyt_TM"/>
</dbReference>
<comment type="caution">
    <text evidence="8">The sequence shown here is derived from an EMBL/GenBank/DDBJ whole genome shotgun (WGS) entry which is preliminary data.</text>
</comment>
<proteinExistence type="predicted"/>
<protein>
    <submittedName>
        <fullName evidence="8">Putative Ni/Fe-hydrogenase 1 B-type cytochrome subunit</fullName>
    </submittedName>
</protein>
<accession>A0A1J5QUP6</accession>
<dbReference type="GO" id="GO:0009055">
    <property type="term" value="F:electron transfer activity"/>
    <property type="evidence" value="ECO:0007669"/>
    <property type="project" value="InterPro"/>
</dbReference>
<dbReference type="Pfam" id="PF09626">
    <property type="entry name" value="DHC"/>
    <property type="match status" value="1"/>
</dbReference>
<keyword evidence="3 6" id="KW-0812">Transmembrane</keyword>
<dbReference type="GO" id="GO:0005886">
    <property type="term" value="C:plasma membrane"/>
    <property type="evidence" value="ECO:0007669"/>
    <property type="project" value="UniProtKB-SubCell"/>
</dbReference>
<reference evidence="8" key="1">
    <citation type="submission" date="2016-10" db="EMBL/GenBank/DDBJ databases">
        <title>Sequence of Gallionella enrichment culture.</title>
        <authorList>
            <person name="Poehlein A."/>
            <person name="Muehling M."/>
            <person name="Daniel R."/>
        </authorList>
    </citation>
    <scope>NUCLEOTIDE SEQUENCE</scope>
</reference>
<evidence type="ECO:0000256" key="3">
    <source>
        <dbReference type="ARBA" id="ARBA00022692"/>
    </source>
</evidence>
<evidence type="ECO:0000256" key="1">
    <source>
        <dbReference type="ARBA" id="ARBA00004651"/>
    </source>
</evidence>
<evidence type="ECO:0000313" key="8">
    <source>
        <dbReference type="EMBL" id="OIQ87208.1"/>
    </source>
</evidence>
<gene>
    <name evidence="8" type="primary">hyaC_2</name>
    <name evidence="8" type="ORF">GALL_309350</name>
</gene>
<feature type="transmembrane region" description="Helical" evidence="6">
    <location>
        <begin position="12"/>
        <end position="31"/>
    </location>
</feature>
<dbReference type="PANTHER" id="PTHR30485:SF2">
    <property type="entry name" value="BLL0597 PROTEIN"/>
    <property type="match status" value="1"/>
</dbReference>
<evidence type="ECO:0000259" key="7">
    <source>
        <dbReference type="Pfam" id="PF01292"/>
    </source>
</evidence>
<dbReference type="PANTHER" id="PTHR30485">
    <property type="entry name" value="NI/FE-HYDROGENASE 1 B-TYPE CYTOCHROME SUBUNIT"/>
    <property type="match status" value="1"/>
</dbReference>
<dbReference type="GO" id="GO:0020037">
    <property type="term" value="F:heme binding"/>
    <property type="evidence" value="ECO:0007669"/>
    <property type="project" value="TreeGrafter"/>
</dbReference>
<evidence type="ECO:0000256" key="5">
    <source>
        <dbReference type="ARBA" id="ARBA00023136"/>
    </source>
</evidence>
<organism evidence="8">
    <name type="scientific">mine drainage metagenome</name>
    <dbReference type="NCBI Taxonomy" id="410659"/>
    <lineage>
        <taxon>unclassified sequences</taxon>
        <taxon>metagenomes</taxon>
        <taxon>ecological metagenomes</taxon>
    </lineage>
</organism>
<dbReference type="AlphaFoldDB" id="A0A1J5QUP6"/>
<keyword evidence="5 6" id="KW-0472">Membrane</keyword>
<evidence type="ECO:0000256" key="4">
    <source>
        <dbReference type="ARBA" id="ARBA00022989"/>
    </source>
</evidence>
<dbReference type="InterPro" id="IPR018588">
    <property type="entry name" value="Dihaem_cytochrome-c"/>
</dbReference>
<evidence type="ECO:0000256" key="6">
    <source>
        <dbReference type="SAM" id="Phobius"/>
    </source>
</evidence>
<feature type="transmembrane region" description="Helical" evidence="6">
    <location>
        <begin position="100"/>
        <end position="124"/>
    </location>
</feature>
<keyword evidence="4 6" id="KW-1133">Transmembrane helix</keyword>
<dbReference type="InterPro" id="IPR011577">
    <property type="entry name" value="Cyt_b561_bac/Ni-Hgenase"/>
</dbReference>
<dbReference type="EMBL" id="MLJW01000434">
    <property type="protein sequence ID" value="OIQ87208.1"/>
    <property type="molecule type" value="Genomic_DNA"/>
</dbReference>
<dbReference type="SUPFAM" id="SSF81342">
    <property type="entry name" value="Transmembrane di-heme cytochromes"/>
    <property type="match status" value="1"/>
</dbReference>
<name>A0A1J5QUP6_9ZZZZ</name>